<dbReference type="InterPro" id="IPR006680">
    <property type="entry name" value="Amidohydro-rel"/>
</dbReference>
<evidence type="ECO:0000259" key="2">
    <source>
        <dbReference type="Pfam" id="PF01979"/>
    </source>
</evidence>
<dbReference type="SUPFAM" id="SSF51556">
    <property type="entry name" value="Metallo-dependent hydrolases"/>
    <property type="match status" value="1"/>
</dbReference>
<dbReference type="InterPro" id="IPR050138">
    <property type="entry name" value="DHOase/Allantoinase_Hydrolase"/>
</dbReference>
<evidence type="ECO:0000313" key="3">
    <source>
        <dbReference type="EMBL" id="THH02182.1"/>
    </source>
</evidence>
<dbReference type="SUPFAM" id="SSF51338">
    <property type="entry name" value="Composite domain of metallo-dependent hydrolases"/>
    <property type="match status" value="1"/>
</dbReference>
<dbReference type="Pfam" id="PF01979">
    <property type="entry name" value="Amidohydro_1"/>
    <property type="match status" value="1"/>
</dbReference>
<sequence>MESRTKARVNVLLTSRAPQRPFLLALCVVVATLTIYACNIFLTSSSRGADTRIHRVPRNAQRILQQCAALKAIPGPQADFYLRQLSDRFEEGTKPTLIKNAHVWTGARNGTETVVGDVLLSGGVVKGIGYIPKRLLDDITDLITVEADGAWVTPGLVDLHSHVGMLSAPGMSGTFDVNSRHGPILPWLRSIDGFNTHDDAFELAIAGGVTSAQVLPGSGNAIGGQAFMMKLRKTSERSPTSMIIEPPHNLNGSEADGPLRWRHMKQACGENLRRYGNRMDALWSFRQAYNEARKVKQEQDDFCSQAQAGLWDEISGQDFPESFQWEMLVDVLRGRVKIANHCYEAVDLDDIVRLTNEFKFPIASFHHAQEAWLVPEVLKRTWGGTPAIAIFASNHRYKRESYRGSNFAPRVLADNDISVVMKSDHPVLNSRYLMYEAQQAHYYGLPPHLALASVTSTPSRAAGMLHRIGILAEGTDADVVLWDSHPLHLGATPRQVWIDGVPQLGGSPKPTLVIPEKPGHTWKEIPHVPTWDEEREEAVKYEGLPPLAPKKLFKGKVVLNNVKEVWIRTGEEGIKERWAGKNGETGTVVLVNGGIFCAGADGWCLSESKNDGDSHLEIDLHGGSVGPGLMTFGSPLGIEEIAGELSTGDGLLYDAYRGDIPSVVGDVGGVVRAVDALQFGTRNALVAHRAGVTYATSSLLKTTLFAGPSSFIGGLATTFRTGAGHALEAGAIVKPVTALHLSMGRTEPYIATVPTVSVSTQIAILRRLLLEGEDENTETGFWFKRAVEGSIPLIIDVGNADIMASLLRLKADIEDQRGGQIKMVFSGATEAHLLAKEIAQAKVGVILSPVRPFPNRWDNRRILAGPPIVNETALGTLLKNRVIVALGVQDAWEAGNIRFEAGWRSNPTQAALDSHIDQRQRYDLVTSNLEKLMGIEGWIGDEGELVVYQGGDAFNMSSKIVAVASPKRGVVELL</sequence>
<dbReference type="Gene3D" id="3.20.20.140">
    <property type="entry name" value="Metal-dependent hydrolases"/>
    <property type="match status" value="2"/>
</dbReference>
<feature type="transmembrane region" description="Helical" evidence="1">
    <location>
        <begin position="21"/>
        <end position="42"/>
    </location>
</feature>
<protein>
    <recommendedName>
        <fullName evidence="2">Amidohydrolase-related domain-containing protein</fullName>
    </recommendedName>
</protein>
<gene>
    <name evidence="3" type="ORF">EW026_g646</name>
</gene>
<dbReference type="PANTHER" id="PTHR43668:SF5">
    <property type="entry name" value="AMIDOHYDROLASE 3 DOMAIN-CONTAINING PROTEIN"/>
    <property type="match status" value="1"/>
</dbReference>
<dbReference type="PANTHER" id="PTHR43668">
    <property type="entry name" value="ALLANTOINASE"/>
    <property type="match status" value="1"/>
</dbReference>
<comment type="caution">
    <text evidence="3">The sequence shown here is derived from an EMBL/GenBank/DDBJ whole genome shotgun (WGS) entry which is preliminary data.</text>
</comment>
<keyword evidence="1" id="KW-0472">Membrane</keyword>
<name>A0A4S4KTZ1_9APHY</name>
<dbReference type="GO" id="GO:0004038">
    <property type="term" value="F:allantoinase activity"/>
    <property type="evidence" value="ECO:0007669"/>
    <property type="project" value="TreeGrafter"/>
</dbReference>
<feature type="domain" description="Amidohydrolase-related" evidence="2">
    <location>
        <begin position="395"/>
        <end position="486"/>
    </location>
</feature>
<dbReference type="GO" id="GO:0006145">
    <property type="term" value="P:purine nucleobase catabolic process"/>
    <property type="evidence" value="ECO:0007669"/>
    <property type="project" value="TreeGrafter"/>
</dbReference>
<proteinExistence type="predicted"/>
<dbReference type="GO" id="GO:0005737">
    <property type="term" value="C:cytoplasm"/>
    <property type="evidence" value="ECO:0007669"/>
    <property type="project" value="TreeGrafter"/>
</dbReference>
<organism evidence="3 4">
    <name type="scientific">Hermanssonia centrifuga</name>
    <dbReference type="NCBI Taxonomy" id="98765"/>
    <lineage>
        <taxon>Eukaryota</taxon>
        <taxon>Fungi</taxon>
        <taxon>Dikarya</taxon>
        <taxon>Basidiomycota</taxon>
        <taxon>Agaricomycotina</taxon>
        <taxon>Agaricomycetes</taxon>
        <taxon>Polyporales</taxon>
        <taxon>Meruliaceae</taxon>
        <taxon>Hermanssonia</taxon>
    </lineage>
</organism>
<reference evidence="3 4" key="1">
    <citation type="submission" date="2019-02" db="EMBL/GenBank/DDBJ databases">
        <title>Genome sequencing of the rare red list fungi Phlebia centrifuga.</title>
        <authorList>
            <person name="Buettner E."/>
            <person name="Kellner H."/>
        </authorList>
    </citation>
    <scope>NUCLEOTIDE SEQUENCE [LARGE SCALE GENOMIC DNA]</scope>
    <source>
        <strain evidence="3 4">DSM 108282</strain>
    </source>
</reference>
<dbReference type="InterPro" id="IPR032466">
    <property type="entry name" value="Metal_Hydrolase"/>
</dbReference>
<keyword evidence="4" id="KW-1185">Reference proteome</keyword>
<dbReference type="AlphaFoldDB" id="A0A4S4KTZ1"/>
<dbReference type="Proteomes" id="UP000309038">
    <property type="component" value="Unassembled WGS sequence"/>
</dbReference>
<evidence type="ECO:0000256" key="1">
    <source>
        <dbReference type="SAM" id="Phobius"/>
    </source>
</evidence>
<accession>A0A4S4KTZ1</accession>
<keyword evidence="1" id="KW-1133">Transmembrane helix</keyword>
<evidence type="ECO:0000313" key="4">
    <source>
        <dbReference type="Proteomes" id="UP000309038"/>
    </source>
</evidence>
<keyword evidence="1" id="KW-0812">Transmembrane</keyword>
<dbReference type="EMBL" id="SGPJ01000010">
    <property type="protein sequence ID" value="THH02182.1"/>
    <property type="molecule type" value="Genomic_DNA"/>
</dbReference>
<dbReference type="InterPro" id="IPR011059">
    <property type="entry name" value="Metal-dep_hydrolase_composite"/>
</dbReference>